<proteinExistence type="predicted"/>
<name>A0A834BL69_9CHIR</name>
<reference evidence="1 2" key="1">
    <citation type="journal article" date="2020" name="Nature">
        <title>Six reference-quality genomes reveal evolution of bat adaptations.</title>
        <authorList>
            <person name="Jebb D."/>
            <person name="Huang Z."/>
            <person name="Pippel M."/>
            <person name="Hughes G.M."/>
            <person name="Lavrichenko K."/>
            <person name="Devanna P."/>
            <person name="Winkler S."/>
            <person name="Jermiin L.S."/>
            <person name="Skirmuntt E.C."/>
            <person name="Katzourakis A."/>
            <person name="Burkitt-Gray L."/>
            <person name="Ray D.A."/>
            <person name="Sullivan K.A.M."/>
            <person name="Roscito J.G."/>
            <person name="Kirilenko B.M."/>
            <person name="Davalos L.M."/>
            <person name="Corthals A.P."/>
            <person name="Power M.L."/>
            <person name="Jones G."/>
            <person name="Ransome R.D."/>
            <person name="Dechmann D.K.N."/>
            <person name="Locatelli A.G."/>
            <person name="Puechmaille S.J."/>
            <person name="Fedrigo O."/>
            <person name="Jarvis E.D."/>
            <person name="Hiller M."/>
            <person name="Vernes S.C."/>
            <person name="Myers E.W."/>
            <person name="Teeling E.C."/>
        </authorList>
    </citation>
    <scope>NUCLEOTIDE SEQUENCE [LARGE SCALE GENOMIC DNA]</scope>
    <source>
        <strain evidence="1">Bat1K_MPI-CBG_1</strain>
    </source>
</reference>
<gene>
    <name evidence="1" type="ORF">HJG60_007893</name>
</gene>
<protein>
    <submittedName>
        <fullName evidence="1">Uncharacterized protein</fullName>
    </submittedName>
</protein>
<dbReference type="EMBL" id="JABVXQ010000001">
    <property type="protein sequence ID" value="KAF6130964.1"/>
    <property type="molecule type" value="Genomic_DNA"/>
</dbReference>
<comment type="caution">
    <text evidence="1">The sequence shown here is derived from an EMBL/GenBank/DDBJ whole genome shotgun (WGS) entry which is preliminary data.</text>
</comment>
<organism evidence="1 2">
    <name type="scientific">Phyllostomus discolor</name>
    <name type="common">pale spear-nosed bat</name>
    <dbReference type="NCBI Taxonomy" id="89673"/>
    <lineage>
        <taxon>Eukaryota</taxon>
        <taxon>Metazoa</taxon>
        <taxon>Chordata</taxon>
        <taxon>Craniata</taxon>
        <taxon>Vertebrata</taxon>
        <taxon>Euteleostomi</taxon>
        <taxon>Mammalia</taxon>
        <taxon>Eutheria</taxon>
        <taxon>Laurasiatheria</taxon>
        <taxon>Chiroptera</taxon>
        <taxon>Yangochiroptera</taxon>
        <taxon>Phyllostomidae</taxon>
        <taxon>Phyllostominae</taxon>
        <taxon>Phyllostomus</taxon>
    </lineage>
</organism>
<accession>A0A834BL69</accession>
<evidence type="ECO:0000313" key="2">
    <source>
        <dbReference type="Proteomes" id="UP000664940"/>
    </source>
</evidence>
<sequence>MRDCPGTVFLSYSLCVCVNLSHILLGVRENLLTAPISQPADGTTPKMTFHDLVSQCHRTDLDLPHPLAAALTADLLGAWFQDLARKPCKACLCLWLMTFIIRRKNLRTGHGHRVVPLSAQSYLL</sequence>
<dbReference type="AlphaFoldDB" id="A0A834BL69"/>
<evidence type="ECO:0000313" key="1">
    <source>
        <dbReference type="EMBL" id="KAF6130964.1"/>
    </source>
</evidence>
<dbReference type="Proteomes" id="UP000664940">
    <property type="component" value="Unassembled WGS sequence"/>
</dbReference>